<accession>A0A4C1Y0Y2</accession>
<dbReference type="AlphaFoldDB" id="A0A4C1Y0Y2"/>
<name>A0A4C1Y0Y2_EUMVA</name>
<reference evidence="2 3" key="1">
    <citation type="journal article" date="2019" name="Commun. Biol.">
        <title>The bagworm genome reveals a unique fibroin gene that provides high tensile strength.</title>
        <authorList>
            <person name="Kono N."/>
            <person name="Nakamura H."/>
            <person name="Ohtoshi R."/>
            <person name="Tomita M."/>
            <person name="Numata K."/>
            <person name="Arakawa K."/>
        </authorList>
    </citation>
    <scope>NUCLEOTIDE SEQUENCE [LARGE SCALE GENOMIC DNA]</scope>
</reference>
<gene>
    <name evidence="2" type="ORF">EVAR_52623_1</name>
</gene>
<feature type="compositionally biased region" description="Basic residues" evidence="1">
    <location>
        <begin position="1"/>
        <end position="14"/>
    </location>
</feature>
<proteinExistence type="predicted"/>
<comment type="caution">
    <text evidence="2">The sequence shown here is derived from an EMBL/GenBank/DDBJ whole genome shotgun (WGS) entry which is preliminary data.</text>
</comment>
<evidence type="ECO:0000313" key="3">
    <source>
        <dbReference type="Proteomes" id="UP000299102"/>
    </source>
</evidence>
<feature type="region of interest" description="Disordered" evidence="1">
    <location>
        <begin position="1"/>
        <end position="30"/>
    </location>
</feature>
<evidence type="ECO:0000313" key="2">
    <source>
        <dbReference type="EMBL" id="GBP68462.1"/>
    </source>
</evidence>
<sequence length="113" mass="12613">MERYRVNGRGRKGVGHRDSRSLDATTEVATSRTALPRPCSALPLRRSVVSARSPQFEFQNRLYPFTSVNARRPPALLAEMAVALNLFIFAGRRSFDVNRRPCRRPAGEVGLSA</sequence>
<dbReference type="Proteomes" id="UP000299102">
    <property type="component" value="Unassembled WGS sequence"/>
</dbReference>
<evidence type="ECO:0000256" key="1">
    <source>
        <dbReference type="SAM" id="MobiDB-lite"/>
    </source>
</evidence>
<keyword evidence="3" id="KW-1185">Reference proteome</keyword>
<dbReference type="EMBL" id="BGZK01001012">
    <property type="protein sequence ID" value="GBP68462.1"/>
    <property type="molecule type" value="Genomic_DNA"/>
</dbReference>
<protein>
    <submittedName>
        <fullName evidence="2">Uncharacterized protein</fullName>
    </submittedName>
</protein>
<organism evidence="2 3">
    <name type="scientific">Eumeta variegata</name>
    <name type="common">Bagworm moth</name>
    <name type="synonym">Eumeta japonica</name>
    <dbReference type="NCBI Taxonomy" id="151549"/>
    <lineage>
        <taxon>Eukaryota</taxon>
        <taxon>Metazoa</taxon>
        <taxon>Ecdysozoa</taxon>
        <taxon>Arthropoda</taxon>
        <taxon>Hexapoda</taxon>
        <taxon>Insecta</taxon>
        <taxon>Pterygota</taxon>
        <taxon>Neoptera</taxon>
        <taxon>Endopterygota</taxon>
        <taxon>Lepidoptera</taxon>
        <taxon>Glossata</taxon>
        <taxon>Ditrysia</taxon>
        <taxon>Tineoidea</taxon>
        <taxon>Psychidae</taxon>
        <taxon>Oiketicinae</taxon>
        <taxon>Eumeta</taxon>
    </lineage>
</organism>